<gene>
    <name evidence="2" type="ORF">PES01_29700</name>
</gene>
<accession>A0A510XYK3</accession>
<dbReference type="AlphaFoldDB" id="A0A510XYK3"/>
<proteinExistence type="predicted"/>
<dbReference type="EMBL" id="BJUM01000032">
    <property type="protein sequence ID" value="GEK56125.1"/>
    <property type="molecule type" value="Genomic_DNA"/>
</dbReference>
<evidence type="ECO:0000256" key="1">
    <source>
        <dbReference type="SAM" id="MobiDB-lite"/>
    </source>
</evidence>
<protein>
    <submittedName>
        <fullName evidence="2">Uncharacterized protein</fullName>
    </submittedName>
</protein>
<sequence>MAVSAAGSVRPCKNRTKSNSLKLGASVNNRQLRPKKIIAIRSIFNGLRLAKNNPYKKGAIAKGNIVAVIKLPATAGNTLNSRANKLSKGCGAYSTKNINTEQISR</sequence>
<evidence type="ECO:0000313" key="3">
    <source>
        <dbReference type="Proteomes" id="UP000321419"/>
    </source>
</evidence>
<organism evidence="2 3">
    <name type="scientific">Pseudoalteromonas espejiana</name>
    <dbReference type="NCBI Taxonomy" id="28107"/>
    <lineage>
        <taxon>Bacteria</taxon>
        <taxon>Pseudomonadati</taxon>
        <taxon>Pseudomonadota</taxon>
        <taxon>Gammaproteobacteria</taxon>
        <taxon>Alteromonadales</taxon>
        <taxon>Pseudoalteromonadaceae</taxon>
        <taxon>Pseudoalteromonas</taxon>
    </lineage>
</organism>
<dbReference type="Proteomes" id="UP000321419">
    <property type="component" value="Unassembled WGS sequence"/>
</dbReference>
<feature type="region of interest" description="Disordered" evidence="1">
    <location>
        <begin position="1"/>
        <end position="21"/>
    </location>
</feature>
<comment type="caution">
    <text evidence="2">The sequence shown here is derived from an EMBL/GenBank/DDBJ whole genome shotgun (WGS) entry which is preliminary data.</text>
</comment>
<name>A0A510XYK3_9GAMM</name>
<reference evidence="2 3" key="1">
    <citation type="submission" date="2019-07" db="EMBL/GenBank/DDBJ databases">
        <title>Whole genome shotgun sequence of Pseudoalteromonas espejiana NBRC 102222.</title>
        <authorList>
            <person name="Hosoyama A."/>
            <person name="Uohara A."/>
            <person name="Ohji S."/>
            <person name="Ichikawa N."/>
        </authorList>
    </citation>
    <scope>NUCLEOTIDE SEQUENCE [LARGE SCALE GENOMIC DNA]</scope>
    <source>
        <strain evidence="2 3">NBRC 102222</strain>
    </source>
</reference>
<keyword evidence="3" id="KW-1185">Reference proteome</keyword>
<evidence type="ECO:0000313" key="2">
    <source>
        <dbReference type="EMBL" id="GEK56125.1"/>
    </source>
</evidence>